<dbReference type="Proteomes" id="UP000002051">
    <property type="component" value="Unassembled WGS sequence"/>
</dbReference>
<reference evidence="2 4" key="1">
    <citation type="journal article" date="2011" name="Nature">
        <title>The Medicago genome provides insight into the evolution of rhizobial symbioses.</title>
        <authorList>
            <person name="Young N.D."/>
            <person name="Debelle F."/>
            <person name="Oldroyd G.E."/>
            <person name="Geurts R."/>
            <person name="Cannon S.B."/>
            <person name="Udvardi M.K."/>
            <person name="Benedito V.A."/>
            <person name="Mayer K.F."/>
            <person name="Gouzy J."/>
            <person name="Schoof H."/>
            <person name="Van de Peer Y."/>
            <person name="Proost S."/>
            <person name="Cook D.R."/>
            <person name="Meyers B.C."/>
            <person name="Spannagl M."/>
            <person name="Cheung F."/>
            <person name="De Mita S."/>
            <person name="Krishnakumar V."/>
            <person name="Gundlach H."/>
            <person name="Zhou S."/>
            <person name="Mudge J."/>
            <person name="Bharti A.K."/>
            <person name="Murray J.D."/>
            <person name="Naoumkina M.A."/>
            <person name="Rosen B."/>
            <person name="Silverstein K.A."/>
            <person name="Tang H."/>
            <person name="Rombauts S."/>
            <person name="Zhao P.X."/>
            <person name="Zhou P."/>
            <person name="Barbe V."/>
            <person name="Bardou P."/>
            <person name="Bechner M."/>
            <person name="Bellec A."/>
            <person name="Berger A."/>
            <person name="Berges H."/>
            <person name="Bidwell S."/>
            <person name="Bisseling T."/>
            <person name="Choisne N."/>
            <person name="Couloux A."/>
            <person name="Denny R."/>
            <person name="Deshpande S."/>
            <person name="Dai X."/>
            <person name="Doyle J.J."/>
            <person name="Dudez A.M."/>
            <person name="Farmer A.D."/>
            <person name="Fouteau S."/>
            <person name="Franken C."/>
            <person name="Gibelin C."/>
            <person name="Gish J."/>
            <person name="Goldstein S."/>
            <person name="Gonzalez A.J."/>
            <person name="Green P.J."/>
            <person name="Hallab A."/>
            <person name="Hartog M."/>
            <person name="Hua A."/>
            <person name="Humphray S.J."/>
            <person name="Jeong D.H."/>
            <person name="Jing Y."/>
            <person name="Jocker A."/>
            <person name="Kenton S.M."/>
            <person name="Kim D.J."/>
            <person name="Klee K."/>
            <person name="Lai H."/>
            <person name="Lang C."/>
            <person name="Lin S."/>
            <person name="Macmil S.L."/>
            <person name="Magdelenat G."/>
            <person name="Matthews L."/>
            <person name="McCorrison J."/>
            <person name="Monaghan E.L."/>
            <person name="Mun J.H."/>
            <person name="Najar F.Z."/>
            <person name="Nicholson C."/>
            <person name="Noirot C."/>
            <person name="O'Bleness M."/>
            <person name="Paule C.R."/>
            <person name="Poulain J."/>
            <person name="Prion F."/>
            <person name="Qin B."/>
            <person name="Qu C."/>
            <person name="Retzel E.F."/>
            <person name="Riddle C."/>
            <person name="Sallet E."/>
            <person name="Samain S."/>
            <person name="Samson N."/>
            <person name="Sanders I."/>
            <person name="Saurat O."/>
            <person name="Scarpelli C."/>
            <person name="Schiex T."/>
            <person name="Segurens B."/>
            <person name="Severin A.J."/>
            <person name="Sherrier D.J."/>
            <person name="Shi R."/>
            <person name="Sims S."/>
            <person name="Singer S.R."/>
            <person name="Sinharoy S."/>
            <person name="Sterck L."/>
            <person name="Viollet A."/>
            <person name="Wang B.B."/>
            <person name="Wang K."/>
            <person name="Wang M."/>
            <person name="Wang X."/>
            <person name="Warfsmann J."/>
            <person name="Weissenbach J."/>
            <person name="White D.D."/>
            <person name="White J.D."/>
            <person name="Wiley G.B."/>
            <person name="Wincker P."/>
            <person name="Xing Y."/>
            <person name="Yang L."/>
            <person name="Yao Z."/>
            <person name="Ying F."/>
            <person name="Zhai J."/>
            <person name="Zhou L."/>
            <person name="Zuber A."/>
            <person name="Denarie J."/>
            <person name="Dixon R.A."/>
            <person name="May G.D."/>
            <person name="Schwartz D.C."/>
            <person name="Rogers J."/>
            <person name="Quetier F."/>
            <person name="Town C.D."/>
            <person name="Roe B.A."/>
        </authorList>
    </citation>
    <scope>NUCLEOTIDE SEQUENCE [LARGE SCALE GENOMIC DNA]</scope>
    <source>
        <strain evidence="2">A17</strain>
        <strain evidence="3 4">cv. Jemalong A17</strain>
    </source>
</reference>
<evidence type="ECO:0000256" key="1">
    <source>
        <dbReference type="SAM" id="Phobius"/>
    </source>
</evidence>
<proteinExistence type="predicted"/>
<reference evidence="2 4" key="2">
    <citation type="journal article" date="2014" name="BMC Genomics">
        <title>An improved genome release (version Mt4.0) for the model legume Medicago truncatula.</title>
        <authorList>
            <person name="Tang H."/>
            <person name="Krishnakumar V."/>
            <person name="Bidwell S."/>
            <person name="Rosen B."/>
            <person name="Chan A."/>
            <person name="Zhou S."/>
            <person name="Gentzbittel L."/>
            <person name="Childs K.L."/>
            <person name="Yandell M."/>
            <person name="Gundlach H."/>
            <person name="Mayer K.F."/>
            <person name="Schwartz D.C."/>
            <person name="Town C.D."/>
        </authorList>
    </citation>
    <scope>GENOME REANNOTATION</scope>
    <source>
        <strain evidence="2">A17</strain>
        <strain evidence="3 4">cv. Jemalong A17</strain>
    </source>
</reference>
<organism evidence="2 4">
    <name type="scientific">Medicago truncatula</name>
    <name type="common">Barrel medic</name>
    <name type="synonym">Medicago tribuloides</name>
    <dbReference type="NCBI Taxonomy" id="3880"/>
    <lineage>
        <taxon>Eukaryota</taxon>
        <taxon>Viridiplantae</taxon>
        <taxon>Streptophyta</taxon>
        <taxon>Embryophyta</taxon>
        <taxon>Tracheophyta</taxon>
        <taxon>Spermatophyta</taxon>
        <taxon>Magnoliopsida</taxon>
        <taxon>eudicotyledons</taxon>
        <taxon>Gunneridae</taxon>
        <taxon>Pentapetalae</taxon>
        <taxon>rosids</taxon>
        <taxon>fabids</taxon>
        <taxon>Fabales</taxon>
        <taxon>Fabaceae</taxon>
        <taxon>Papilionoideae</taxon>
        <taxon>50 kb inversion clade</taxon>
        <taxon>NPAAA clade</taxon>
        <taxon>Hologalegina</taxon>
        <taxon>IRL clade</taxon>
        <taxon>Trifolieae</taxon>
        <taxon>Medicago</taxon>
    </lineage>
</organism>
<evidence type="ECO:0000313" key="4">
    <source>
        <dbReference type="Proteomes" id="UP000002051"/>
    </source>
</evidence>
<protein>
    <submittedName>
        <fullName evidence="2">Transmembrane protein, putative</fullName>
    </submittedName>
</protein>
<evidence type="ECO:0000313" key="2">
    <source>
        <dbReference type="EMBL" id="KEH24429.1"/>
    </source>
</evidence>
<keyword evidence="1" id="KW-1133">Transmembrane helix</keyword>
<dbReference type="HOGENOM" id="CLU_1920238_0_0_1"/>
<sequence>MCWGGRRMLHKKEMKHIQSDRLKSEKSFFLLNSLVCGAIAYLCIRSHTIIEILMNLISKLLQFGCFAPVFAAGFCGLRFAAVQVSPRFWCVSDSLMPVSGELLLLFSAGLGGSGFSVLSLLADRVCLCRFRL</sequence>
<name>A0A072U3X6_MEDTR</name>
<gene>
    <name evidence="2" type="ordered locus">MTR_7g109475</name>
</gene>
<reference evidence="3" key="3">
    <citation type="submission" date="2015-04" db="UniProtKB">
        <authorList>
            <consortium name="EnsemblPlants"/>
        </authorList>
    </citation>
    <scope>IDENTIFICATION</scope>
    <source>
        <strain evidence="3">cv. Jemalong A17</strain>
    </source>
</reference>
<dbReference type="EnsemblPlants" id="KEH24429">
    <property type="protein sequence ID" value="KEH24429"/>
    <property type="gene ID" value="MTR_7g109475"/>
</dbReference>
<feature type="transmembrane region" description="Helical" evidence="1">
    <location>
        <begin position="102"/>
        <end position="122"/>
    </location>
</feature>
<dbReference type="AlphaFoldDB" id="A0A072U3X6"/>
<feature type="transmembrane region" description="Helical" evidence="1">
    <location>
        <begin position="56"/>
        <end position="82"/>
    </location>
</feature>
<keyword evidence="4" id="KW-1185">Reference proteome</keyword>
<evidence type="ECO:0000313" key="3">
    <source>
        <dbReference type="EnsemblPlants" id="KEH24429"/>
    </source>
</evidence>
<accession>A0A072U3X6</accession>
<keyword evidence="1" id="KW-0472">Membrane</keyword>
<dbReference type="EMBL" id="CM001223">
    <property type="protein sequence ID" value="KEH24429.1"/>
    <property type="molecule type" value="Genomic_DNA"/>
</dbReference>
<feature type="transmembrane region" description="Helical" evidence="1">
    <location>
        <begin position="27"/>
        <end position="44"/>
    </location>
</feature>
<keyword evidence="1 2" id="KW-0812">Transmembrane</keyword>